<proteinExistence type="predicted"/>
<keyword evidence="2" id="KW-1185">Reference proteome</keyword>
<accession>A0A4C1UYP4</accession>
<sequence>MGSNCYSIGYEYACLRRVINMATIGFPLLVLEFLELDSWKRGTNIVIGHKSAAELVRAFFAVQLLEWDELDKFHFYIKKLSAVLGAVHRSASLGEYSTRVQRRLILETEIDSGGRVIDVKITLGRGGCRRTPSIVHEKTTIGIETGIEPDNGTRIKITADWSFNSARAAPGPPLHPVTATQVSDRLSFSVPSSFSIVEFRRSGRSGDPPLHHHSPETTVTVEDDVGVPTDNSS</sequence>
<dbReference type="Proteomes" id="UP000299102">
    <property type="component" value="Unassembled WGS sequence"/>
</dbReference>
<gene>
    <name evidence="1" type="ORF">EVAR_78157_1</name>
</gene>
<reference evidence="1 2" key="1">
    <citation type="journal article" date="2019" name="Commun. Biol.">
        <title>The bagworm genome reveals a unique fibroin gene that provides high tensile strength.</title>
        <authorList>
            <person name="Kono N."/>
            <person name="Nakamura H."/>
            <person name="Ohtoshi R."/>
            <person name="Tomita M."/>
            <person name="Numata K."/>
            <person name="Arakawa K."/>
        </authorList>
    </citation>
    <scope>NUCLEOTIDE SEQUENCE [LARGE SCALE GENOMIC DNA]</scope>
</reference>
<protein>
    <submittedName>
        <fullName evidence="1">Uncharacterized protein</fullName>
    </submittedName>
</protein>
<evidence type="ECO:0000313" key="1">
    <source>
        <dbReference type="EMBL" id="GBP31578.1"/>
    </source>
</evidence>
<dbReference type="AlphaFoldDB" id="A0A4C1UYP4"/>
<name>A0A4C1UYP4_EUMVA</name>
<dbReference type="EMBL" id="BGZK01000248">
    <property type="protein sequence ID" value="GBP31578.1"/>
    <property type="molecule type" value="Genomic_DNA"/>
</dbReference>
<comment type="caution">
    <text evidence="1">The sequence shown here is derived from an EMBL/GenBank/DDBJ whole genome shotgun (WGS) entry which is preliminary data.</text>
</comment>
<organism evidence="1 2">
    <name type="scientific">Eumeta variegata</name>
    <name type="common">Bagworm moth</name>
    <name type="synonym">Eumeta japonica</name>
    <dbReference type="NCBI Taxonomy" id="151549"/>
    <lineage>
        <taxon>Eukaryota</taxon>
        <taxon>Metazoa</taxon>
        <taxon>Ecdysozoa</taxon>
        <taxon>Arthropoda</taxon>
        <taxon>Hexapoda</taxon>
        <taxon>Insecta</taxon>
        <taxon>Pterygota</taxon>
        <taxon>Neoptera</taxon>
        <taxon>Endopterygota</taxon>
        <taxon>Lepidoptera</taxon>
        <taxon>Glossata</taxon>
        <taxon>Ditrysia</taxon>
        <taxon>Tineoidea</taxon>
        <taxon>Psychidae</taxon>
        <taxon>Oiketicinae</taxon>
        <taxon>Eumeta</taxon>
    </lineage>
</organism>
<evidence type="ECO:0000313" key="2">
    <source>
        <dbReference type="Proteomes" id="UP000299102"/>
    </source>
</evidence>